<dbReference type="Proteomes" id="UP000286402">
    <property type="component" value="Unassembled WGS sequence"/>
</dbReference>
<comment type="caution">
    <text evidence="1">The sequence shown here is derived from an EMBL/GenBank/DDBJ whole genome shotgun (WGS) entry which is preliminary data.</text>
</comment>
<evidence type="ECO:0000313" key="1">
    <source>
        <dbReference type="EMBL" id="RKF31815.1"/>
    </source>
</evidence>
<gene>
    <name evidence="1" type="ORF">BCY89_16785</name>
</gene>
<dbReference type="EMBL" id="MCAQ01000028">
    <property type="protein sequence ID" value="RKF31815.1"/>
    <property type="molecule type" value="Genomic_DNA"/>
</dbReference>
<name>A0A420FG34_9SPHI</name>
<accession>A0A420FG34</accession>
<keyword evidence="2" id="KW-1185">Reference proteome</keyword>
<dbReference type="RefSeq" id="WP_120336050.1">
    <property type="nucleotide sequence ID" value="NZ_CP070350.1"/>
</dbReference>
<organism evidence="1 2">
    <name type="scientific">Sphingobacterium siyangense</name>
    <dbReference type="NCBI Taxonomy" id="459529"/>
    <lineage>
        <taxon>Bacteria</taxon>
        <taxon>Pseudomonadati</taxon>
        <taxon>Bacteroidota</taxon>
        <taxon>Sphingobacteriia</taxon>
        <taxon>Sphingobacteriales</taxon>
        <taxon>Sphingobacteriaceae</taxon>
        <taxon>Sphingobacterium</taxon>
    </lineage>
</organism>
<proteinExistence type="predicted"/>
<sequence length="191" mass="19994">MNSNIKTILKSAMAVTVLSAAVWAAAPKTEQATAPLALNQVKANSTYSIIGQWWSPSNAANWPGIYVNLSSGSQSTSFSPLSQVVFFSHVNGSIKANAGFEIRTVTADISSVSASDWGTATPVTSLGSGQWYQYVLATHANEAIQPLTVLVGDGNGASYAIKLLNFSNVGQRTGTTGLEVKADVNIEVKAL</sequence>
<reference evidence="1 2" key="1">
    <citation type="submission" date="2016-07" db="EMBL/GenBank/DDBJ databases">
        <title>Genome analysis of Sphingobacterium siyangense T12B17.</title>
        <authorList>
            <person name="Xu D."/>
            <person name="Su Y."/>
            <person name="Zheng S."/>
        </authorList>
    </citation>
    <scope>NUCLEOTIDE SEQUENCE [LARGE SCALE GENOMIC DNA]</scope>
    <source>
        <strain evidence="1 2">T12B17</strain>
    </source>
</reference>
<protein>
    <submittedName>
        <fullName evidence="1">Uncharacterized protein</fullName>
    </submittedName>
</protein>
<dbReference type="AlphaFoldDB" id="A0A420FG34"/>
<evidence type="ECO:0000313" key="2">
    <source>
        <dbReference type="Proteomes" id="UP000286402"/>
    </source>
</evidence>